<keyword evidence="1" id="KW-1133">Transmembrane helix</keyword>
<sequence>MNTSPKFLKTYAAIGALLGWFAIAGQLYLSVTTRTIPLGELLLRFIGYFTITTNTLAALTFTAFWLPRDTRLGRLFRKAESVFAITVFIIVVGVIYNLILRFLWEPKGLQLVVDELLHTIQPLVFVLFWILFIPKRGLKIKAFNPWMIYPLIYILYVITLGLFTGHYPYPFADAELLGYPKALLNGAAMLGGFWVLAWLLLGVTQLRKEKLSRQPE</sequence>
<dbReference type="OrthoDB" id="9809977at2"/>
<dbReference type="InterPro" id="IPR049713">
    <property type="entry name" value="Pr6Pr-like"/>
</dbReference>
<accession>A0A3N4MJB7</accession>
<comment type="caution">
    <text evidence="2">The sequence shown here is derived from an EMBL/GenBank/DDBJ whole genome shotgun (WGS) entry which is preliminary data.</text>
</comment>
<evidence type="ECO:0000256" key="1">
    <source>
        <dbReference type="SAM" id="Phobius"/>
    </source>
</evidence>
<feature type="transmembrane region" description="Helical" evidence="1">
    <location>
        <begin position="41"/>
        <end position="66"/>
    </location>
</feature>
<feature type="transmembrane region" description="Helical" evidence="1">
    <location>
        <begin position="183"/>
        <end position="203"/>
    </location>
</feature>
<dbReference type="RefSeq" id="WP_120515122.1">
    <property type="nucleotide sequence ID" value="NZ_QXZY01000002.1"/>
</dbReference>
<dbReference type="NCBIfam" id="NF038065">
    <property type="entry name" value="Pr6Pr"/>
    <property type="match status" value="1"/>
</dbReference>
<evidence type="ECO:0000313" key="2">
    <source>
        <dbReference type="EMBL" id="RPD42146.1"/>
    </source>
</evidence>
<evidence type="ECO:0000313" key="3">
    <source>
        <dbReference type="Proteomes" id="UP000279089"/>
    </source>
</evidence>
<feature type="transmembrane region" description="Helical" evidence="1">
    <location>
        <begin position="116"/>
        <end position="134"/>
    </location>
</feature>
<protein>
    <recommendedName>
        <fullName evidence="4">Pr6Pr family membrane protein</fullName>
    </recommendedName>
</protein>
<reference evidence="3" key="1">
    <citation type="submission" date="2018-11" db="EMBL/GenBank/DDBJ databases">
        <title>Chitinophaga lutea sp.nov., isolate from arsenic contaminated soil.</title>
        <authorList>
            <person name="Zong Y."/>
        </authorList>
    </citation>
    <scope>NUCLEOTIDE SEQUENCE [LARGE SCALE GENOMIC DNA]</scope>
    <source>
        <strain evidence="3">YLT18</strain>
    </source>
</reference>
<dbReference type="Proteomes" id="UP000279089">
    <property type="component" value="Unassembled WGS sequence"/>
</dbReference>
<dbReference type="AlphaFoldDB" id="A0A3N4MJB7"/>
<proteinExistence type="predicted"/>
<evidence type="ECO:0008006" key="4">
    <source>
        <dbReference type="Google" id="ProtNLM"/>
    </source>
</evidence>
<gene>
    <name evidence="2" type="ORF">EG028_08370</name>
</gene>
<keyword evidence="1" id="KW-0812">Transmembrane</keyword>
<organism evidence="2 3">
    <name type="scientific">Chitinophaga barathri</name>
    <dbReference type="NCBI Taxonomy" id="1647451"/>
    <lineage>
        <taxon>Bacteria</taxon>
        <taxon>Pseudomonadati</taxon>
        <taxon>Bacteroidota</taxon>
        <taxon>Chitinophagia</taxon>
        <taxon>Chitinophagales</taxon>
        <taxon>Chitinophagaceae</taxon>
        <taxon>Chitinophaga</taxon>
    </lineage>
</organism>
<name>A0A3N4MJB7_9BACT</name>
<feature type="transmembrane region" description="Helical" evidence="1">
    <location>
        <begin position="12"/>
        <end position="29"/>
    </location>
</feature>
<keyword evidence="3" id="KW-1185">Reference proteome</keyword>
<feature type="transmembrane region" description="Helical" evidence="1">
    <location>
        <begin position="146"/>
        <end position="163"/>
    </location>
</feature>
<dbReference type="EMBL" id="RMBX01000003">
    <property type="protein sequence ID" value="RPD42146.1"/>
    <property type="molecule type" value="Genomic_DNA"/>
</dbReference>
<keyword evidence="1" id="KW-0472">Membrane</keyword>
<feature type="transmembrane region" description="Helical" evidence="1">
    <location>
        <begin position="82"/>
        <end position="104"/>
    </location>
</feature>